<dbReference type="EMBL" id="JALJOV010000189">
    <property type="protein sequence ID" value="KAK9866105.1"/>
    <property type="molecule type" value="Genomic_DNA"/>
</dbReference>
<organism evidence="1 2">
    <name type="scientific">Apatococcus fuscideae</name>
    <dbReference type="NCBI Taxonomy" id="2026836"/>
    <lineage>
        <taxon>Eukaryota</taxon>
        <taxon>Viridiplantae</taxon>
        <taxon>Chlorophyta</taxon>
        <taxon>core chlorophytes</taxon>
        <taxon>Trebouxiophyceae</taxon>
        <taxon>Chlorellales</taxon>
        <taxon>Chlorellaceae</taxon>
        <taxon>Apatococcus</taxon>
    </lineage>
</organism>
<proteinExistence type="predicted"/>
<reference evidence="1 2" key="1">
    <citation type="journal article" date="2024" name="Nat. Commun.">
        <title>Phylogenomics reveals the evolutionary origins of lichenization in chlorophyte algae.</title>
        <authorList>
            <person name="Puginier C."/>
            <person name="Libourel C."/>
            <person name="Otte J."/>
            <person name="Skaloud P."/>
            <person name="Haon M."/>
            <person name="Grisel S."/>
            <person name="Petersen M."/>
            <person name="Berrin J.G."/>
            <person name="Delaux P.M."/>
            <person name="Dal Grande F."/>
            <person name="Keller J."/>
        </authorList>
    </citation>
    <scope>NUCLEOTIDE SEQUENCE [LARGE SCALE GENOMIC DNA]</scope>
    <source>
        <strain evidence="1 2">SAG 2523</strain>
    </source>
</reference>
<protein>
    <submittedName>
        <fullName evidence="1">Uncharacterized protein</fullName>
    </submittedName>
</protein>
<dbReference type="AlphaFoldDB" id="A0AAW1TBF8"/>
<evidence type="ECO:0000313" key="2">
    <source>
        <dbReference type="Proteomes" id="UP001485043"/>
    </source>
</evidence>
<dbReference type="Proteomes" id="UP001485043">
    <property type="component" value="Unassembled WGS sequence"/>
</dbReference>
<accession>A0AAW1TBF8</accession>
<gene>
    <name evidence="1" type="ORF">WJX84_003807</name>
</gene>
<name>A0AAW1TBF8_9CHLO</name>
<evidence type="ECO:0000313" key="1">
    <source>
        <dbReference type="EMBL" id="KAK9866105.1"/>
    </source>
</evidence>
<keyword evidence="2" id="KW-1185">Reference proteome</keyword>
<comment type="caution">
    <text evidence="1">The sequence shown here is derived from an EMBL/GenBank/DDBJ whole genome shotgun (WGS) entry which is preliminary data.</text>
</comment>
<sequence>MAASLCSSIFRSRRSGTKAASNVAASNIFSRNMKVFRDAGPEGTSPVAPPRPADSGEVQTLASIIVDNTMGRSIGVSVYADKPHKYRAAITHSGTKIQLGSLKQQMQVDRQLNFLGSLDAGCVKSLQALDLVVQQLRQQASNDLAEALNRLNACV</sequence>